<comment type="caution">
    <text evidence="1">The sequence shown here is derived from an EMBL/GenBank/DDBJ whole genome shotgun (WGS) entry which is preliminary data.</text>
</comment>
<evidence type="ECO:0000313" key="2">
    <source>
        <dbReference type="Proteomes" id="UP001333110"/>
    </source>
</evidence>
<sequence>MALERRGDQQSWLIFRDHHLQAQERVLYKRWKQGWVRKAKASLELNLVRDVKGNKKGFYKYVSSKRKTRENMGPLLNGGGELLTNDMGKDEVLHTFFASVFTGYGSWGVVPEDCKRANVTPVFKKGKEKDPGNYRPVRLTSVLGKVMEQISLENISKHMKDKKVTGTSQHGFTKGK</sequence>
<keyword evidence="2" id="KW-1185">Reference proteome</keyword>
<name>A0AAN7S400_MYCAM</name>
<proteinExistence type="predicted"/>
<protein>
    <recommendedName>
        <fullName evidence="3">Reverse transcriptase domain-containing protein</fullName>
    </recommendedName>
</protein>
<dbReference type="AlphaFoldDB" id="A0AAN7S400"/>
<dbReference type="GO" id="GO:0061343">
    <property type="term" value="P:cell adhesion involved in heart morphogenesis"/>
    <property type="evidence" value="ECO:0007669"/>
    <property type="project" value="TreeGrafter"/>
</dbReference>
<dbReference type="PANTHER" id="PTHR33395:SF22">
    <property type="entry name" value="REVERSE TRANSCRIPTASE DOMAIN-CONTAINING PROTEIN"/>
    <property type="match status" value="1"/>
</dbReference>
<gene>
    <name evidence="1" type="ORF">QYF61_015916</name>
</gene>
<dbReference type="EMBL" id="JAUNZN010000001">
    <property type="protein sequence ID" value="KAK4831184.1"/>
    <property type="molecule type" value="Genomic_DNA"/>
</dbReference>
<evidence type="ECO:0008006" key="3">
    <source>
        <dbReference type="Google" id="ProtNLM"/>
    </source>
</evidence>
<reference evidence="1 2" key="1">
    <citation type="journal article" date="2023" name="J. Hered.">
        <title>Chromosome-level genome of the wood stork (Mycteria americana) provides insight into avian chromosome evolution.</title>
        <authorList>
            <person name="Flamio R. Jr."/>
            <person name="Ramstad K.M."/>
        </authorList>
    </citation>
    <scope>NUCLEOTIDE SEQUENCE [LARGE SCALE GENOMIC DNA]</scope>
    <source>
        <strain evidence="1">JAX WOST 10</strain>
    </source>
</reference>
<dbReference type="GO" id="GO:0031012">
    <property type="term" value="C:extracellular matrix"/>
    <property type="evidence" value="ECO:0007669"/>
    <property type="project" value="TreeGrafter"/>
</dbReference>
<dbReference type="GO" id="GO:0007508">
    <property type="term" value="P:larval heart development"/>
    <property type="evidence" value="ECO:0007669"/>
    <property type="project" value="TreeGrafter"/>
</dbReference>
<accession>A0AAN7S400</accession>
<dbReference type="PANTHER" id="PTHR33395">
    <property type="entry name" value="TRANSCRIPTASE, PUTATIVE-RELATED-RELATED"/>
    <property type="match status" value="1"/>
</dbReference>
<evidence type="ECO:0000313" key="1">
    <source>
        <dbReference type="EMBL" id="KAK4831184.1"/>
    </source>
</evidence>
<organism evidence="1 2">
    <name type="scientific">Mycteria americana</name>
    <name type="common">Wood stork</name>
    <dbReference type="NCBI Taxonomy" id="33587"/>
    <lineage>
        <taxon>Eukaryota</taxon>
        <taxon>Metazoa</taxon>
        <taxon>Chordata</taxon>
        <taxon>Craniata</taxon>
        <taxon>Vertebrata</taxon>
        <taxon>Euteleostomi</taxon>
        <taxon>Archelosauria</taxon>
        <taxon>Archosauria</taxon>
        <taxon>Dinosauria</taxon>
        <taxon>Saurischia</taxon>
        <taxon>Theropoda</taxon>
        <taxon>Coelurosauria</taxon>
        <taxon>Aves</taxon>
        <taxon>Neognathae</taxon>
        <taxon>Neoaves</taxon>
        <taxon>Aequornithes</taxon>
        <taxon>Ciconiiformes</taxon>
        <taxon>Ciconiidae</taxon>
        <taxon>Mycteria</taxon>
    </lineage>
</organism>
<dbReference type="Proteomes" id="UP001333110">
    <property type="component" value="Unassembled WGS sequence"/>
</dbReference>